<name>A0AAE4DLT7_9ENTR</name>
<keyword evidence="2" id="KW-0812">Transmembrane</keyword>
<comment type="caution">
    <text evidence="3">The sequence shown here is derived from an EMBL/GenBank/DDBJ whole genome shotgun (WGS) entry which is preliminary data.</text>
</comment>
<gene>
    <name evidence="3" type="ORF">O7047_08450</name>
</gene>
<feature type="compositionally biased region" description="Basic and acidic residues" evidence="1">
    <location>
        <begin position="311"/>
        <end position="322"/>
    </location>
</feature>
<organism evidence="3 4">
    <name type="scientific">Pseudenterobacter timonensis</name>
    <dbReference type="NCBI Taxonomy" id="1755099"/>
    <lineage>
        <taxon>Bacteria</taxon>
        <taxon>Pseudomonadati</taxon>
        <taxon>Pseudomonadota</taxon>
        <taxon>Gammaproteobacteria</taxon>
        <taxon>Enterobacterales</taxon>
        <taxon>Enterobacteriaceae</taxon>
        <taxon>Pseudenterobacter</taxon>
    </lineage>
</organism>
<dbReference type="RefSeq" id="WP_310825648.1">
    <property type="nucleotide sequence ID" value="NZ_JAQGEC010000005.1"/>
</dbReference>
<feature type="region of interest" description="Disordered" evidence="1">
    <location>
        <begin position="311"/>
        <end position="344"/>
    </location>
</feature>
<protein>
    <submittedName>
        <fullName evidence="3">Uncharacterized protein</fullName>
    </submittedName>
</protein>
<keyword evidence="2" id="KW-0472">Membrane</keyword>
<evidence type="ECO:0000256" key="2">
    <source>
        <dbReference type="SAM" id="Phobius"/>
    </source>
</evidence>
<dbReference type="AlphaFoldDB" id="A0AAE4DLT7"/>
<evidence type="ECO:0000256" key="1">
    <source>
        <dbReference type="SAM" id="MobiDB-lite"/>
    </source>
</evidence>
<accession>A0AAE4DLT7</accession>
<proteinExistence type="predicted"/>
<keyword evidence="2" id="KW-1133">Transmembrane helix</keyword>
<reference evidence="3" key="1">
    <citation type="submission" date="2022-12" db="EMBL/GenBank/DDBJ databases">
        <title>NDM-1 containing novel ST 2018 Pseudenterobacter timonensis.</title>
        <authorList>
            <person name="Halder G."/>
            <person name="Mandal S."/>
            <person name="Dutta S."/>
        </authorList>
    </citation>
    <scope>NUCLEOTIDE SEQUENCE</scope>
    <source>
        <strain evidence="3">CNCI147</strain>
    </source>
</reference>
<evidence type="ECO:0000313" key="4">
    <source>
        <dbReference type="Proteomes" id="UP001248822"/>
    </source>
</evidence>
<dbReference type="Proteomes" id="UP001248822">
    <property type="component" value="Unassembled WGS sequence"/>
</dbReference>
<evidence type="ECO:0000313" key="3">
    <source>
        <dbReference type="EMBL" id="MDR9890265.1"/>
    </source>
</evidence>
<dbReference type="EMBL" id="JAQGEC010000005">
    <property type="protein sequence ID" value="MDR9890265.1"/>
    <property type="molecule type" value="Genomic_DNA"/>
</dbReference>
<feature type="transmembrane region" description="Helical" evidence="2">
    <location>
        <begin position="663"/>
        <end position="683"/>
    </location>
</feature>
<sequence length="690" mass="78349">MAEIFHWEHVAAALANQTFSMSPALRDIPEGTLAIGIGDSASAGVALNCKNSRTYRSVSAWLWNCSADERSRLKQQGANQIIAQVVIEDFSLDSCFSWLLYTALMLSEEAEFPAGLEAWVSYIDQWEQGNYLDGDRFSRSAACLHTVYAHAQLHAAKRESQNYDPALLKQGFTRCIKLLTEFINRTAVPQQGIQPFFSAEYQAAEAALAYEHQLYELVIQRAATCQLLVEQANSTRKVLIDALFLNEQHPSGLFKIFARNDRSRSWSKNGFTLLGIHRPQERGTGNDVVISVDPRSGISLQSLWRALEEAENERWGGERPQDNPRPIRSYHEGDGPNEPWWDDAGQYTLLGAPKQLPDGEPGSRLDWWQDILPLIWQKGFVEPLTPSLKRITPPLAGPEGHKRVCAWCWSDADSRLQQTDTTSYLMDTPSFQAWLAGSSQDKPVVTPYELLQADRFEAYWQSDVLVVCHQQGVTLFSRVAEDPMLERLLAAAQRIATLSDNYAAFLQQIREIFKKWPSRLNQQAAVIEDKQWEEEIFALRVNALNVLNSTETLFSSAGENRLSETLQQHWGLHDQRGTLFAQLDRLDQLMKEAIERQKSRRHRIYGSLFSALGMGIAASHVWEPVRDILTTNEYEWQLLLFKTPGVGTQHLAEIAEQSAHFELITLIVFVAFALLGFILFWFFDIRSQEE</sequence>